<feature type="domain" description="Beta-lactamase-related" evidence="2">
    <location>
        <begin position="86"/>
        <end position="381"/>
    </location>
</feature>
<evidence type="ECO:0000313" key="3">
    <source>
        <dbReference type="EMBL" id="AZZ54012.1"/>
    </source>
</evidence>
<dbReference type="SUPFAM" id="SSF56601">
    <property type="entry name" value="beta-lactamase/transpeptidase-like"/>
    <property type="match status" value="1"/>
</dbReference>
<dbReference type="PANTHER" id="PTHR46825:SF7">
    <property type="entry name" value="D-ALANYL-D-ALANINE CARBOXYPEPTIDASE"/>
    <property type="match status" value="1"/>
</dbReference>
<dbReference type="Gene3D" id="3.40.710.10">
    <property type="entry name" value="DD-peptidase/beta-lactamase superfamily"/>
    <property type="match status" value="1"/>
</dbReference>
<sequence length="415" mass="41301">MIGGRRPTRVGALVVPALVLALTGCTGGADSVVPDAPPGPVPDDLAIALSGFLVEAQGAAGATGAIAGVWSPWAGGWETAVGSIGDSEATPVTTETHVRLGTGGTAAMTCDVVVALAEKGTLDLDADVGESLTSLPGIEGMTLRQLCSHTSGLADFRSILWPTVVQNPAREWPTLELISAAQVSAPIAEPGAAWADSSTGPLLAGVVATQATGRSMQSLYDEYVVPRYGLSGTRLPGDSELEVPGPAMIGFSAALDPRSGAVQCGVPRDLSQASPSSLGAAGGAVTDLDDLRRLAQGLAAEPAGEAMWADPVPQGQGRAEWLLAGLGGHQAGPLRGFSGIAPGFLTAAYSDPESGLTVAVSFNSSTAGDGFAASAARALAAIAVEQGAAAGATGLPQLPWTADGERGAVQGARPC</sequence>
<dbReference type="AlphaFoldDB" id="A0A3Q9V0A8"/>
<keyword evidence="1" id="KW-0732">Signal</keyword>
<dbReference type="InterPro" id="IPR012338">
    <property type="entry name" value="Beta-lactam/transpept-like"/>
</dbReference>
<evidence type="ECO:0000313" key="4">
    <source>
        <dbReference type="Proteomes" id="UP000285317"/>
    </source>
</evidence>
<feature type="chain" id="PRO_5039230375" description="Beta-lactamase-related domain-containing protein" evidence="1">
    <location>
        <begin position="29"/>
        <end position="415"/>
    </location>
</feature>
<evidence type="ECO:0000256" key="1">
    <source>
        <dbReference type="SAM" id="SignalP"/>
    </source>
</evidence>
<accession>A0A3Q9V0A8</accession>
<dbReference type="PANTHER" id="PTHR46825">
    <property type="entry name" value="D-ALANYL-D-ALANINE-CARBOXYPEPTIDASE/ENDOPEPTIDASE AMPH"/>
    <property type="match status" value="1"/>
</dbReference>
<feature type="signal peptide" evidence="1">
    <location>
        <begin position="1"/>
        <end position="28"/>
    </location>
</feature>
<dbReference type="Pfam" id="PF00144">
    <property type="entry name" value="Beta-lactamase"/>
    <property type="match status" value="1"/>
</dbReference>
<gene>
    <name evidence="3" type="ORF">C1I64_19550</name>
</gene>
<evidence type="ECO:0000259" key="2">
    <source>
        <dbReference type="Pfam" id="PF00144"/>
    </source>
</evidence>
<dbReference type="EMBL" id="CP028137">
    <property type="protein sequence ID" value="AZZ54012.1"/>
    <property type="molecule type" value="Genomic_DNA"/>
</dbReference>
<dbReference type="InterPro" id="IPR001466">
    <property type="entry name" value="Beta-lactam-related"/>
</dbReference>
<dbReference type="KEGG" id="rfs:C1I64_19550"/>
<name>A0A3Q9V0A8_9MICO</name>
<organism evidence="3 4">
    <name type="scientific">Rathayibacter festucae DSM 15932</name>
    <dbReference type="NCBI Taxonomy" id="1328866"/>
    <lineage>
        <taxon>Bacteria</taxon>
        <taxon>Bacillati</taxon>
        <taxon>Actinomycetota</taxon>
        <taxon>Actinomycetes</taxon>
        <taxon>Micrococcales</taxon>
        <taxon>Microbacteriaceae</taxon>
        <taxon>Rathayibacter</taxon>
    </lineage>
</organism>
<protein>
    <recommendedName>
        <fullName evidence="2">Beta-lactamase-related domain-containing protein</fullName>
    </recommendedName>
</protein>
<dbReference type="Proteomes" id="UP000285317">
    <property type="component" value="Chromosome"/>
</dbReference>
<dbReference type="InterPro" id="IPR050491">
    <property type="entry name" value="AmpC-like"/>
</dbReference>
<dbReference type="PROSITE" id="PS51257">
    <property type="entry name" value="PROKAR_LIPOPROTEIN"/>
    <property type="match status" value="1"/>
</dbReference>
<proteinExistence type="predicted"/>
<reference evidence="3 4" key="1">
    <citation type="submission" date="2018-03" db="EMBL/GenBank/DDBJ databases">
        <title>Bacteriophage NCPPB3778 and a type I-E CRISPR drive the evolution of the US Biological Select Agent, Rathayibacter toxicus.</title>
        <authorList>
            <person name="Davis E.W.II."/>
            <person name="Tabima J.F."/>
            <person name="Weisberg A.J."/>
            <person name="Dantas Lopes L."/>
            <person name="Wiseman M.S."/>
            <person name="Wiseman M.S."/>
            <person name="Pupko T."/>
            <person name="Belcher M.S."/>
            <person name="Sechler A.J."/>
            <person name="Tancos M.A."/>
            <person name="Schroeder B.K."/>
            <person name="Murray T.D."/>
            <person name="Luster D.G."/>
            <person name="Schneider W.L."/>
            <person name="Rogers E."/>
            <person name="Andreote F.D."/>
            <person name="Grunwald N.J."/>
            <person name="Putnam M.L."/>
            <person name="Chang J.H."/>
        </authorList>
    </citation>
    <scope>NUCLEOTIDE SEQUENCE [LARGE SCALE GENOMIC DNA]</scope>
    <source>
        <strain evidence="3 4">DSM 15932</strain>
    </source>
</reference>